<reference evidence="2" key="1">
    <citation type="journal article" date="2011" name="MBio">
        <title>Novel metabolic attributes of the genus Cyanothece, comprising a group of unicellular nitrogen-fixing Cyanobacteria.</title>
        <authorList>
            <person name="Bandyopadhyay A."/>
            <person name="Elvitigala T."/>
            <person name="Welsh E."/>
            <person name="Stockel J."/>
            <person name="Liberton M."/>
            <person name="Min H."/>
            <person name="Sherman L.A."/>
            <person name="Pakrasi H.B."/>
        </authorList>
    </citation>
    <scope>NUCLEOTIDE SEQUENCE [LARGE SCALE GENOMIC DNA]</scope>
    <source>
        <strain evidence="2">PCC 7424</strain>
    </source>
</reference>
<dbReference type="STRING" id="65393.PCC7424_3984"/>
<keyword evidence="2" id="KW-1185">Reference proteome</keyword>
<dbReference type="HOGENOM" id="CLU_2000129_0_0_3"/>
<proteinExistence type="predicted"/>
<dbReference type="OrthoDB" id="9852558at2"/>
<protein>
    <submittedName>
        <fullName evidence="1">Uncharacterized protein</fullName>
    </submittedName>
</protein>
<dbReference type="AlphaFoldDB" id="B7KKY6"/>
<dbReference type="Proteomes" id="UP000002384">
    <property type="component" value="Chromosome"/>
</dbReference>
<dbReference type="eggNOG" id="ENOG503218I">
    <property type="taxonomic scope" value="Bacteria"/>
</dbReference>
<evidence type="ECO:0000313" key="2">
    <source>
        <dbReference type="Proteomes" id="UP000002384"/>
    </source>
</evidence>
<name>B7KKY6_GLOC7</name>
<accession>B7KKY6</accession>
<sequence length="124" mass="13948">MKATQTFFQGFIITTIEKNGLYRATALSNRASIYAVYGLSNQDAIQTCKLHILKYLASTRHKPSIIAQDNYVLHLNRAAQLMLKTQQTAGLRVDSVFTELLSIKPHLKIVGLIECPPMRMISLK</sequence>
<organism evidence="1 2">
    <name type="scientific">Gloeothece citriformis (strain PCC 7424)</name>
    <name type="common">Cyanothece sp. (strain PCC 7424)</name>
    <dbReference type="NCBI Taxonomy" id="65393"/>
    <lineage>
        <taxon>Bacteria</taxon>
        <taxon>Bacillati</taxon>
        <taxon>Cyanobacteriota</taxon>
        <taxon>Cyanophyceae</taxon>
        <taxon>Oscillatoriophycideae</taxon>
        <taxon>Chroococcales</taxon>
        <taxon>Aphanothecaceae</taxon>
        <taxon>Gloeothece</taxon>
        <taxon>Gloeothece citriformis</taxon>
    </lineage>
</organism>
<gene>
    <name evidence="1" type="ordered locus">PCC7424_3984</name>
</gene>
<dbReference type="KEGG" id="cyc:PCC7424_3984"/>
<dbReference type="EMBL" id="CP001291">
    <property type="protein sequence ID" value="ACK72358.1"/>
    <property type="molecule type" value="Genomic_DNA"/>
</dbReference>
<evidence type="ECO:0000313" key="1">
    <source>
        <dbReference type="EMBL" id="ACK72358.1"/>
    </source>
</evidence>
<dbReference type="RefSeq" id="WP_015955943.1">
    <property type="nucleotide sequence ID" value="NC_011729.1"/>
</dbReference>